<gene>
    <name evidence="2" type="ORF">BDY21DRAFT_371222</name>
</gene>
<feature type="region of interest" description="Disordered" evidence="1">
    <location>
        <begin position="41"/>
        <end position="148"/>
    </location>
</feature>
<sequence>MTAAGARSYLYNFPVAGQINLAALLAPHLCSPLEEKFHKARPGDRTAFERPQSSNSFPPRQFCASSRSASGTRPCLRHPRPFASRAMRAQQQLRRQQQQQQQQEQVQLHRDRRHLHHHHRELSPKRDQARSRTRSPAISSTPMPGLMN</sequence>
<protein>
    <submittedName>
        <fullName evidence="2">Uncharacterized protein</fullName>
    </submittedName>
</protein>
<evidence type="ECO:0000256" key="1">
    <source>
        <dbReference type="SAM" id="MobiDB-lite"/>
    </source>
</evidence>
<feature type="compositionally biased region" description="Basic and acidic residues" evidence="1">
    <location>
        <begin position="121"/>
        <end position="130"/>
    </location>
</feature>
<proteinExistence type="predicted"/>
<feature type="compositionally biased region" description="Polar residues" evidence="1">
    <location>
        <begin position="51"/>
        <end position="71"/>
    </location>
</feature>
<feature type="compositionally biased region" description="Basic residues" evidence="1">
    <location>
        <begin position="110"/>
        <end position="120"/>
    </location>
</feature>
<name>A0A6A6P3Q7_9PEZI</name>
<keyword evidence="3" id="KW-1185">Reference proteome</keyword>
<reference evidence="2" key="1">
    <citation type="journal article" date="2020" name="Stud. Mycol.">
        <title>101 Dothideomycetes genomes: a test case for predicting lifestyles and emergence of pathogens.</title>
        <authorList>
            <person name="Haridas S."/>
            <person name="Albert R."/>
            <person name="Binder M."/>
            <person name="Bloem J."/>
            <person name="Labutti K."/>
            <person name="Salamov A."/>
            <person name="Andreopoulos B."/>
            <person name="Baker S."/>
            <person name="Barry K."/>
            <person name="Bills G."/>
            <person name="Bluhm B."/>
            <person name="Cannon C."/>
            <person name="Castanera R."/>
            <person name="Culley D."/>
            <person name="Daum C."/>
            <person name="Ezra D."/>
            <person name="Gonzalez J."/>
            <person name="Henrissat B."/>
            <person name="Kuo A."/>
            <person name="Liang C."/>
            <person name="Lipzen A."/>
            <person name="Lutzoni F."/>
            <person name="Magnuson J."/>
            <person name="Mondo S."/>
            <person name="Nolan M."/>
            <person name="Ohm R."/>
            <person name="Pangilinan J."/>
            <person name="Park H.-J."/>
            <person name="Ramirez L."/>
            <person name="Alfaro M."/>
            <person name="Sun H."/>
            <person name="Tritt A."/>
            <person name="Yoshinaga Y."/>
            <person name="Zwiers L.-H."/>
            <person name="Turgeon B."/>
            <person name="Goodwin S."/>
            <person name="Spatafora J."/>
            <person name="Crous P."/>
            <person name="Grigoriev I."/>
        </authorList>
    </citation>
    <scope>NUCLEOTIDE SEQUENCE</scope>
    <source>
        <strain evidence="2">ATCC 16933</strain>
    </source>
</reference>
<accession>A0A6A6P3Q7</accession>
<evidence type="ECO:0000313" key="3">
    <source>
        <dbReference type="Proteomes" id="UP000799766"/>
    </source>
</evidence>
<dbReference type="AlphaFoldDB" id="A0A6A6P3Q7"/>
<dbReference type="Proteomes" id="UP000799766">
    <property type="component" value="Unassembled WGS sequence"/>
</dbReference>
<evidence type="ECO:0000313" key="2">
    <source>
        <dbReference type="EMBL" id="KAF2458392.1"/>
    </source>
</evidence>
<dbReference type="EMBL" id="MU001678">
    <property type="protein sequence ID" value="KAF2458392.1"/>
    <property type="molecule type" value="Genomic_DNA"/>
</dbReference>
<organism evidence="2 3">
    <name type="scientific">Lineolata rhizophorae</name>
    <dbReference type="NCBI Taxonomy" id="578093"/>
    <lineage>
        <taxon>Eukaryota</taxon>
        <taxon>Fungi</taxon>
        <taxon>Dikarya</taxon>
        <taxon>Ascomycota</taxon>
        <taxon>Pezizomycotina</taxon>
        <taxon>Dothideomycetes</taxon>
        <taxon>Dothideomycetes incertae sedis</taxon>
        <taxon>Lineolatales</taxon>
        <taxon>Lineolataceae</taxon>
        <taxon>Lineolata</taxon>
    </lineage>
</organism>
<feature type="compositionally biased region" description="Low complexity" evidence="1">
    <location>
        <begin position="90"/>
        <end position="106"/>
    </location>
</feature>